<organism evidence="2 3">
    <name type="scientific">Robiginitalea biformata (strain ATCC BAA-864 / DSM 15991 / KCTC 12146 / HTCC2501)</name>
    <dbReference type="NCBI Taxonomy" id="313596"/>
    <lineage>
        <taxon>Bacteria</taxon>
        <taxon>Pseudomonadati</taxon>
        <taxon>Bacteroidota</taxon>
        <taxon>Flavobacteriia</taxon>
        <taxon>Flavobacteriales</taxon>
        <taxon>Flavobacteriaceae</taxon>
        <taxon>Robiginitalea</taxon>
    </lineage>
</organism>
<gene>
    <name evidence="2" type="ordered locus">RB2501_08490</name>
</gene>
<keyword evidence="3" id="KW-1185">Reference proteome</keyword>
<name>A4CJ18_ROBBH</name>
<dbReference type="Proteomes" id="UP000009049">
    <property type="component" value="Chromosome"/>
</dbReference>
<reference evidence="2 3" key="1">
    <citation type="journal article" date="2009" name="J. Bacteriol.">
        <title>Complete genome sequence of Robiginitalea biformata HTCC2501.</title>
        <authorList>
            <person name="Oh H.M."/>
            <person name="Giovannoni S.J."/>
            <person name="Lee K."/>
            <person name="Ferriera S."/>
            <person name="Johnson J."/>
            <person name="Cho J.C."/>
        </authorList>
    </citation>
    <scope>NUCLEOTIDE SEQUENCE [LARGE SCALE GENOMIC DNA]</scope>
    <source>
        <strain evidence="3">ATCC BAA-864 / HTCC2501 / KCTC 12146</strain>
    </source>
</reference>
<dbReference type="EMBL" id="CP001712">
    <property type="protein sequence ID" value="EAR16926.1"/>
    <property type="molecule type" value="Genomic_DNA"/>
</dbReference>
<keyword evidence="1" id="KW-0472">Membrane</keyword>
<evidence type="ECO:0000313" key="3">
    <source>
        <dbReference type="Proteomes" id="UP000009049"/>
    </source>
</evidence>
<keyword evidence="1" id="KW-0812">Transmembrane</keyword>
<accession>A4CJ18</accession>
<evidence type="ECO:0000256" key="1">
    <source>
        <dbReference type="SAM" id="Phobius"/>
    </source>
</evidence>
<proteinExistence type="predicted"/>
<sequence>MPVRNMHPTRFAYLLIMTNKKSMDKKQGEESTEFIKDPEKETRGYIFQKNSKTQLAIMIIAVAVLLIIAALYKSGVFLDQ</sequence>
<protein>
    <submittedName>
        <fullName evidence="2">Uncharacterized protein</fullName>
    </submittedName>
</protein>
<evidence type="ECO:0000313" key="2">
    <source>
        <dbReference type="EMBL" id="EAR16926.1"/>
    </source>
</evidence>
<keyword evidence="1" id="KW-1133">Transmembrane helix</keyword>
<dbReference type="KEGG" id="rbi:RB2501_08490"/>
<dbReference type="STRING" id="313596.RB2501_08490"/>
<dbReference type="HOGENOM" id="CLU_2587505_0_0_10"/>
<feature type="transmembrane region" description="Helical" evidence="1">
    <location>
        <begin position="55"/>
        <end position="72"/>
    </location>
</feature>
<dbReference type="AlphaFoldDB" id="A4CJ18"/>